<dbReference type="PANTHER" id="PTHR42928:SF3">
    <property type="entry name" value="UPF0065 PROTEIN YFLP"/>
    <property type="match status" value="1"/>
</dbReference>
<dbReference type="InterPro" id="IPR005064">
    <property type="entry name" value="BUG"/>
</dbReference>
<dbReference type="Pfam" id="PF03401">
    <property type="entry name" value="TctC"/>
    <property type="match status" value="1"/>
</dbReference>
<sequence length="367" mass="38403">MSTPSSHPEGHAPRTGAPPEGVPDVGVAATKQTQPWVRNLGRTLFAIIGVASIATATAFSFASGSSGVDPRANLTIIAPAGVGGGWDSFAREQQQAMRGAGVVNNAQVVNIPGAGGTIGLSAFVTKDGEASNILATGTAMLGGIVINDSPVNLDSTRPLARVAEDYDVMVVAADSPYNSVQDLVKAWKADHKKLRFTGGSAGSIDHLIIAQLAIDQGIPADSITYIPKSGGGEAMQTLLSSTTDVAVTGYNEVADQIDAGRVKALALSAPQRLDGVDIATFQELGFKVDLVNWRGLLAPPGIDDAAFNALEQIVTETRDSDEWKAAMKRNRWVDSFLTGEDLRTFIKEDQQRVAELVEQLGLGKGGK</sequence>
<evidence type="ECO:0000313" key="4">
    <source>
        <dbReference type="Proteomes" id="UP000273119"/>
    </source>
</evidence>
<reference evidence="3 4" key="1">
    <citation type="submission" date="2018-07" db="EMBL/GenBank/DDBJ databases">
        <title>Arthrobacter sp. nov., isolated from raw cow's milk with high bacterial count.</title>
        <authorList>
            <person name="Hahne J."/>
            <person name="Isele D."/>
            <person name="Lipski A."/>
        </authorList>
    </citation>
    <scope>NUCLEOTIDE SEQUENCE [LARGE SCALE GENOMIC DNA]</scope>
    <source>
        <strain evidence="3 4">JZ R-183</strain>
    </source>
</reference>
<dbReference type="Gene3D" id="3.40.190.10">
    <property type="entry name" value="Periplasmic binding protein-like II"/>
    <property type="match status" value="1"/>
</dbReference>
<dbReference type="PIRSF" id="PIRSF017082">
    <property type="entry name" value="YflP"/>
    <property type="match status" value="1"/>
</dbReference>
<name>A0A496PJV1_9MICC</name>
<evidence type="ECO:0000256" key="2">
    <source>
        <dbReference type="SAM" id="MobiDB-lite"/>
    </source>
</evidence>
<dbReference type="PANTHER" id="PTHR42928">
    <property type="entry name" value="TRICARBOXYLATE-BINDING PROTEIN"/>
    <property type="match status" value="1"/>
</dbReference>
<proteinExistence type="inferred from homology"/>
<evidence type="ECO:0000313" key="3">
    <source>
        <dbReference type="EMBL" id="RKW70759.1"/>
    </source>
</evidence>
<comment type="caution">
    <text evidence="3">The sequence shown here is derived from an EMBL/GenBank/DDBJ whole genome shotgun (WGS) entry which is preliminary data.</text>
</comment>
<gene>
    <name evidence="3" type="ORF">DWQ67_06580</name>
</gene>
<dbReference type="AlphaFoldDB" id="A0A496PJV1"/>
<dbReference type="Gene3D" id="3.40.190.150">
    <property type="entry name" value="Bordetella uptake gene, domain 1"/>
    <property type="match status" value="1"/>
</dbReference>
<comment type="similarity">
    <text evidence="1">Belongs to the UPF0065 (bug) family.</text>
</comment>
<dbReference type="RefSeq" id="WP_121484785.1">
    <property type="nucleotide sequence ID" value="NZ_QQXL01000003.1"/>
</dbReference>
<dbReference type="Proteomes" id="UP000273119">
    <property type="component" value="Unassembled WGS sequence"/>
</dbReference>
<dbReference type="SUPFAM" id="SSF53850">
    <property type="entry name" value="Periplasmic binding protein-like II"/>
    <property type="match status" value="1"/>
</dbReference>
<protein>
    <submittedName>
        <fullName evidence="3">Tripartite tricarboxylate transporter substrate binding protein</fullName>
    </submittedName>
</protein>
<keyword evidence="4" id="KW-1185">Reference proteome</keyword>
<dbReference type="InterPro" id="IPR042100">
    <property type="entry name" value="Bug_dom1"/>
</dbReference>
<accession>A0A496PJV1</accession>
<organism evidence="3 4">
    <name type="scientific">Galactobacter caseinivorans</name>
    <dbReference type="NCBI Taxonomy" id="2676123"/>
    <lineage>
        <taxon>Bacteria</taxon>
        <taxon>Bacillati</taxon>
        <taxon>Actinomycetota</taxon>
        <taxon>Actinomycetes</taxon>
        <taxon>Micrococcales</taxon>
        <taxon>Micrococcaceae</taxon>
        <taxon>Galactobacter</taxon>
    </lineage>
</organism>
<evidence type="ECO:0000256" key="1">
    <source>
        <dbReference type="ARBA" id="ARBA00006987"/>
    </source>
</evidence>
<dbReference type="EMBL" id="QQXL01000003">
    <property type="protein sequence ID" value="RKW70759.1"/>
    <property type="molecule type" value="Genomic_DNA"/>
</dbReference>
<feature type="region of interest" description="Disordered" evidence="2">
    <location>
        <begin position="1"/>
        <end position="26"/>
    </location>
</feature>
<dbReference type="CDD" id="cd07012">
    <property type="entry name" value="PBP2_Bug_TTT"/>
    <property type="match status" value="1"/>
</dbReference>